<dbReference type="InterPro" id="IPR043502">
    <property type="entry name" value="DNA/RNA_pol_sf"/>
</dbReference>
<dbReference type="InterPro" id="IPR021109">
    <property type="entry name" value="Peptidase_aspartic_dom_sf"/>
</dbReference>
<keyword evidence="4" id="KW-0255">Endonuclease</keyword>
<evidence type="ECO:0000256" key="5">
    <source>
        <dbReference type="ARBA" id="ARBA00023268"/>
    </source>
</evidence>
<keyword evidence="1" id="KW-0808">Transferase</keyword>
<protein>
    <submittedName>
        <fullName evidence="7">RNA-directed DNA polymerase</fullName>
    </submittedName>
</protein>
<dbReference type="Gene3D" id="2.40.70.10">
    <property type="entry name" value="Acid Proteases"/>
    <property type="match status" value="1"/>
</dbReference>
<evidence type="ECO:0000256" key="1">
    <source>
        <dbReference type="ARBA" id="ARBA00022679"/>
    </source>
</evidence>
<keyword evidence="7" id="KW-0695">RNA-directed DNA polymerase</keyword>
<dbReference type="Pfam" id="PF17919">
    <property type="entry name" value="RT_RNaseH_2"/>
    <property type="match status" value="1"/>
</dbReference>
<evidence type="ECO:0000259" key="6">
    <source>
        <dbReference type="Pfam" id="PF17919"/>
    </source>
</evidence>
<dbReference type="PANTHER" id="PTHR37984">
    <property type="entry name" value="PROTEIN CBG26694"/>
    <property type="match status" value="1"/>
</dbReference>
<dbReference type="InterPro" id="IPR043128">
    <property type="entry name" value="Rev_trsase/Diguanyl_cyclase"/>
</dbReference>
<dbReference type="GO" id="GO:0003964">
    <property type="term" value="F:RNA-directed DNA polymerase activity"/>
    <property type="evidence" value="ECO:0007669"/>
    <property type="project" value="UniProtKB-KW"/>
</dbReference>
<evidence type="ECO:0000313" key="7">
    <source>
        <dbReference type="EMBL" id="KAL0308935.1"/>
    </source>
</evidence>
<dbReference type="AlphaFoldDB" id="A0AAW2KSC6"/>
<evidence type="ECO:0000256" key="3">
    <source>
        <dbReference type="ARBA" id="ARBA00022722"/>
    </source>
</evidence>
<organism evidence="7">
    <name type="scientific">Sesamum radiatum</name>
    <name type="common">Black benniseed</name>
    <dbReference type="NCBI Taxonomy" id="300843"/>
    <lineage>
        <taxon>Eukaryota</taxon>
        <taxon>Viridiplantae</taxon>
        <taxon>Streptophyta</taxon>
        <taxon>Embryophyta</taxon>
        <taxon>Tracheophyta</taxon>
        <taxon>Spermatophyta</taxon>
        <taxon>Magnoliopsida</taxon>
        <taxon>eudicotyledons</taxon>
        <taxon>Gunneridae</taxon>
        <taxon>Pentapetalae</taxon>
        <taxon>asterids</taxon>
        <taxon>lamiids</taxon>
        <taxon>Lamiales</taxon>
        <taxon>Pedaliaceae</taxon>
        <taxon>Sesamum</taxon>
    </lineage>
</organism>
<dbReference type="Gene3D" id="3.10.10.10">
    <property type="entry name" value="HIV Type 1 Reverse Transcriptase, subunit A, domain 1"/>
    <property type="match status" value="1"/>
</dbReference>
<proteinExistence type="predicted"/>
<evidence type="ECO:0000256" key="4">
    <source>
        <dbReference type="ARBA" id="ARBA00022759"/>
    </source>
</evidence>
<name>A0AAW2KSC6_SESRA</name>
<dbReference type="Gene3D" id="3.30.70.270">
    <property type="match status" value="1"/>
</dbReference>
<keyword evidence="3" id="KW-0540">Nuclease</keyword>
<sequence length="277" mass="31198">MYVRVQINGKSVMTMLDTGPTHNFMADREIQKPGLTLAQHSSRIKAMNSETKLIQGVACVESKVGAWIDKCNLMVVPLDDFDGTYVQDSVRSAEKKGSFMSTVIRACGSTACTGPCGVSKIEETVGRVVRGRADPAEQIWFTCLFQRKQDGSMRMCVDYRALNKVTIKTKYPTSNTIDLFDKLTKAKYYTKIDFRRFIKGYSKIVNPLTDLLRKDKKWERTVACDDAFRSLKQAISSQPVLKLPQFDKPFEVQVNASDRALGDVLVQDKHLIAFESL</sequence>
<reference evidence="7" key="2">
    <citation type="journal article" date="2024" name="Plant">
        <title>Genomic evolution and insights into agronomic trait innovations of Sesamum species.</title>
        <authorList>
            <person name="Miao H."/>
            <person name="Wang L."/>
            <person name="Qu L."/>
            <person name="Liu H."/>
            <person name="Sun Y."/>
            <person name="Le M."/>
            <person name="Wang Q."/>
            <person name="Wei S."/>
            <person name="Zheng Y."/>
            <person name="Lin W."/>
            <person name="Duan Y."/>
            <person name="Cao H."/>
            <person name="Xiong S."/>
            <person name="Wang X."/>
            <person name="Wei L."/>
            <person name="Li C."/>
            <person name="Ma Q."/>
            <person name="Ju M."/>
            <person name="Zhao R."/>
            <person name="Li G."/>
            <person name="Mu C."/>
            <person name="Tian Q."/>
            <person name="Mei H."/>
            <person name="Zhang T."/>
            <person name="Gao T."/>
            <person name="Zhang H."/>
        </authorList>
    </citation>
    <scope>NUCLEOTIDE SEQUENCE</scope>
    <source>
        <strain evidence="7">G02</strain>
    </source>
</reference>
<dbReference type="InterPro" id="IPR050951">
    <property type="entry name" value="Retrovirus_Pol_polyprotein"/>
</dbReference>
<dbReference type="SUPFAM" id="SSF50630">
    <property type="entry name" value="Acid proteases"/>
    <property type="match status" value="1"/>
</dbReference>
<dbReference type="Pfam" id="PF13650">
    <property type="entry name" value="Asp_protease_2"/>
    <property type="match status" value="1"/>
</dbReference>
<keyword evidence="5" id="KW-0511">Multifunctional enzyme</keyword>
<dbReference type="SUPFAM" id="SSF56672">
    <property type="entry name" value="DNA/RNA polymerases"/>
    <property type="match status" value="1"/>
</dbReference>
<dbReference type="EMBL" id="JACGWJ010000027">
    <property type="protein sequence ID" value="KAL0308935.1"/>
    <property type="molecule type" value="Genomic_DNA"/>
</dbReference>
<dbReference type="GO" id="GO:0004519">
    <property type="term" value="F:endonuclease activity"/>
    <property type="evidence" value="ECO:0007669"/>
    <property type="project" value="UniProtKB-KW"/>
</dbReference>
<gene>
    <name evidence="7" type="ORF">Sradi_5835800</name>
</gene>
<dbReference type="InterPro" id="IPR041577">
    <property type="entry name" value="RT_RNaseH_2"/>
</dbReference>
<evidence type="ECO:0000256" key="2">
    <source>
        <dbReference type="ARBA" id="ARBA00022695"/>
    </source>
</evidence>
<feature type="domain" description="Reverse transcriptase/retrotransposon-derived protein RNase H-like" evidence="6">
    <location>
        <begin position="223"/>
        <end position="276"/>
    </location>
</feature>
<dbReference type="CDD" id="cd00303">
    <property type="entry name" value="retropepsin_like"/>
    <property type="match status" value="1"/>
</dbReference>
<keyword evidence="2" id="KW-0548">Nucleotidyltransferase</keyword>
<keyword evidence="4" id="KW-0378">Hydrolase</keyword>
<comment type="caution">
    <text evidence="7">The sequence shown here is derived from an EMBL/GenBank/DDBJ whole genome shotgun (WGS) entry which is preliminary data.</text>
</comment>
<dbReference type="PANTHER" id="PTHR37984:SF5">
    <property type="entry name" value="PROTEIN NYNRIN-LIKE"/>
    <property type="match status" value="1"/>
</dbReference>
<accession>A0AAW2KSC6</accession>
<reference evidence="7" key="1">
    <citation type="submission" date="2020-06" db="EMBL/GenBank/DDBJ databases">
        <authorList>
            <person name="Li T."/>
            <person name="Hu X."/>
            <person name="Zhang T."/>
            <person name="Song X."/>
            <person name="Zhang H."/>
            <person name="Dai N."/>
            <person name="Sheng W."/>
            <person name="Hou X."/>
            <person name="Wei L."/>
        </authorList>
    </citation>
    <scope>NUCLEOTIDE SEQUENCE</scope>
    <source>
        <strain evidence="7">G02</strain>
        <tissue evidence="7">Leaf</tissue>
    </source>
</reference>